<dbReference type="Proteomes" id="UP000663918">
    <property type="component" value="Chromosome"/>
</dbReference>
<dbReference type="Gene3D" id="2.60.120.10">
    <property type="entry name" value="Jelly Rolls"/>
    <property type="match status" value="1"/>
</dbReference>
<dbReference type="AlphaFoldDB" id="A0A975C2Z7"/>
<accession>A0A975C2Z7</accession>
<name>A0A975C2Z7_9CAUL</name>
<comment type="function">
    <text evidence="7">Catalyzes the isomerization of 5-dehydro-4-deoxy-D-glucuronate to 3-deoxy-D-glycero-2,5-hexodiulosonate.</text>
</comment>
<dbReference type="GO" id="GO:0042840">
    <property type="term" value="P:D-glucuronate catabolic process"/>
    <property type="evidence" value="ECO:0007669"/>
    <property type="project" value="TreeGrafter"/>
</dbReference>
<dbReference type="InterPro" id="IPR027449">
    <property type="entry name" value="KduI_N"/>
</dbReference>
<evidence type="ECO:0000256" key="5">
    <source>
        <dbReference type="ARBA" id="ARBA00022833"/>
    </source>
</evidence>
<dbReference type="CDD" id="cd20491">
    <property type="entry name" value="cupin_KduI_C"/>
    <property type="match status" value="1"/>
</dbReference>
<dbReference type="InterPro" id="IPR021120">
    <property type="entry name" value="KduI/IolB_isomerase"/>
</dbReference>
<dbReference type="InterPro" id="IPR007045">
    <property type="entry name" value="KduI"/>
</dbReference>
<evidence type="ECO:0000256" key="6">
    <source>
        <dbReference type="ARBA" id="ARBA00023235"/>
    </source>
</evidence>
<keyword evidence="5 7" id="KW-0862">Zinc</keyword>
<dbReference type="PIRSF" id="PIRSF006625">
    <property type="entry name" value="KduI"/>
    <property type="match status" value="1"/>
</dbReference>
<comment type="similarity">
    <text evidence="3 7">Belongs to the KduI family.</text>
</comment>
<protein>
    <recommendedName>
        <fullName evidence="7">4-deoxy-L-threo-5-hexosulose-uronate ketol-isomerase</fullName>
        <ecNumber evidence="7">5.3.1.17</ecNumber>
    </recommendedName>
    <alternativeName>
        <fullName evidence="7">5-keto-4-deoxyuronate isomerase</fullName>
    </alternativeName>
    <alternativeName>
        <fullName evidence="7">DKI isomerase</fullName>
    </alternativeName>
</protein>
<gene>
    <name evidence="7 8" type="primary">kduI</name>
    <name evidence="8" type="ORF">IFJ75_02975</name>
</gene>
<dbReference type="InterPro" id="IPR011051">
    <property type="entry name" value="RmlC_Cupin_sf"/>
</dbReference>
<dbReference type="CDD" id="cd20294">
    <property type="entry name" value="cupin_KduI_N"/>
    <property type="match status" value="1"/>
</dbReference>
<dbReference type="HAMAP" id="MF_00687">
    <property type="entry name" value="KduI"/>
    <property type="match status" value="1"/>
</dbReference>
<comment type="catalytic activity">
    <reaction evidence="1 7">
        <text>5-dehydro-4-deoxy-D-glucuronate = 3-deoxy-D-glycero-2,5-hexodiulosonate</text>
        <dbReference type="Rhea" id="RHEA:23896"/>
        <dbReference type="ChEBI" id="CHEBI:17117"/>
        <dbReference type="ChEBI" id="CHEBI:29071"/>
        <dbReference type="EC" id="5.3.1.17"/>
    </reaction>
</comment>
<organism evidence="8 9">
    <name type="scientific">Brevundimonas goettingensis</name>
    <dbReference type="NCBI Taxonomy" id="2774190"/>
    <lineage>
        <taxon>Bacteria</taxon>
        <taxon>Pseudomonadati</taxon>
        <taxon>Pseudomonadota</taxon>
        <taxon>Alphaproteobacteria</taxon>
        <taxon>Caulobacterales</taxon>
        <taxon>Caulobacteraceae</taxon>
        <taxon>Brevundimonas</taxon>
    </lineage>
</organism>
<dbReference type="GO" id="GO:0008270">
    <property type="term" value="F:zinc ion binding"/>
    <property type="evidence" value="ECO:0007669"/>
    <property type="project" value="UniProtKB-UniRule"/>
</dbReference>
<dbReference type="Pfam" id="PF04962">
    <property type="entry name" value="KduI"/>
    <property type="match status" value="1"/>
</dbReference>
<dbReference type="GO" id="GO:0008697">
    <property type="term" value="F:4-deoxy-L-threo-5-hexosulose-uronate ketol-isomerase activity"/>
    <property type="evidence" value="ECO:0007669"/>
    <property type="project" value="UniProtKB-UniRule"/>
</dbReference>
<keyword evidence="9" id="KW-1185">Reference proteome</keyword>
<keyword evidence="4 7" id="KW-0479">Metal-binding</keyword>
<reference evidence="8" key="1">
    <citation type="submission" date="2020-09" db="EMBL/GenBank/DDBJ databases">
        <title>Brevundimonas sp. LVF2 isolated from a puddle in Goettingen, Germany.</title>
        <authorList>
            <person name="Friedrich I."/>
            <person name="Klassen A."/>
            <person name="Hannes N."/>
            <person name="Schneider D."/>
            <person name="Hertel R."/>
            <person name="Daniel R."/>
        </authorList>
    </citation>
    <scope>NUCLEOTIDE SEQUENCE</scope>
    <source>
        <strain evidence="8">LVF2</strain>
    </source>
</reference>
<comment type="pathway">
    <text evidence="2 7">Glycan metabolism; pectin degradation; 2-dehydro-3-deoxy-D-gluconate from pectin: step 4/5.</text>
</comment>
<feature type="binding site" evidence="7">
    <location>
        <position position="202"/>
    </location>
    <ligand>
        <name>Zn(2+)</name>
        <dbReference type="ChEBI" id="CHEBI:29105"/>
    </ligand>
</feature>
<evidence type="ECO:0000313" key="8">
    <source>
        <dbReference type="EMBL" id="QTC91907.1"/>
    </source>
</evidence>
<keyword evidence="6 7" id="KW-0413">Isomerase</keyword>
<evidence type="ECO:0000256" key="7">
    <source>
        <dbReference type="HAMAP-Rule" id="MF_00687"/>
    </source>
</evidence>
<feature type="binding site" evidence="7">
    <location>
        <position position="195"/>
    </location>
    <ligand>
        <name>Zn(2+)</name>
        <dbReference type="ChEBI" id="CHEBI:29105"/>
    </ligand>
</feature>
<proteinExistence type="inferred from homology"/>
<dbReference type="PANTHER" id="PTHR38461:SF1">
    <property type="entry name" value="4-DEOXY-L-THREO-5-HEXOSULOSE-URONATE KETOL-ISOMERASE"/>
    <property type="match status" value="1"/>
</dbReference>
<dbReference type="EMBL" id="CP062222">
    <property type="protein sequence ID" value="QTC91907.1"/>
    <property type="molecule type" value="Genomic_DNA"/>
</dbReference>
<evidence type="ECO:0000256" key="1">
    <source>
        <dbReference type="ARBA" id="ARBA00000552"/>
    </source>
</evidence>
<dbReference type="GO" id="GO:0045490">
    <property type="term" value="P:pectin catabolic process"/>
    <property type="evidence" value="ECO:0007669"/>
    <property type="project" value="UniProtKB-UniRule"/>
</dbReference>
<feature type="binding site" evidence="7">
    <location>
        <position position="244"/>
    </location>
    <ligand>
        <name>Zn(2+)</name>
        <dbReference type="ChEBI" id="CHEBI:29105"/>
    </ligand>
</feature>
<dbReference type="SUPFAM" id="SSF51182">
    <property type="entry name" value="RmlC-like cupins"/>
    <property type="match status" value="1"/>
</dbReference>
<dbReference type="GO" id="GO:0019698">
    <property type="term" value="P:D-galacturonate catabolic process"/>
    <property type="evidence" value="ECO:0007669"/>
    <property type="project" value="TreeGrafter"/>
</dbReference>
<evidence type="ECO:0000256" key="4">
    <source>
        <dbReference type="ARBA" id="ARBA00022723"/>
    </source>
</evidence>
<dbReference type="KEGG" id="bgoe:IFJ75_02975"/>
<feature type="binding site" evidence="7">
    <location>
        <position position="197"/>
    </location>
    <ligand>
        <name>Zn(2+)</name>
        <dbReference type="ChEBI" id="CHEBI:29105"/>
    </ligand>
</feature>
<dbReference type="NCBIfam" id="NF002091">
    <property type="entry name" value="PRK00924.1"/>
    <property type="match status" value="1"/>
</dbReference>
<dbReference type="PANTHER" id="PTHR38461">
    <property type="entry name" value="4-DEOXY-L-THREO-5-HEXOSULOSE-URONATE KETOL-ISOMERASE"/>
    <property type="match status" value="1"/>
</dbReference>
<dbReference type="InterPro" id="IPR014710">
    <property type="entry name" value="RmlC-like_jellyroll"/>
</dbReference>
<evidence type="ECO:0000313" key="9">
    <source>
        <dbReference type="Proteomes" id="UP000663918"/>
    </source>
</evidence>
<evidence type="ECO:0000256" key="3">
    <source>
        <dbReference type="ARBA" id="ARBA00008086"/>
    </source>
</evidence>
<dbReference type="EC" id="5.3.1.17" evidence="7"/>
<dbReference type="RefSeq" id="WP_207871129.1">
    <property type="nucleotide sequence ID" value="NZ_CP062222.1"/>
</dbReference>
<comment type="cofactor">
    <cofactor evidence="7">
        <name>Zn(2+)</name>
        <dbReference type="ChEBI" id="CHEBI:29105"/>
    </cofactor>
    <text evidence="7">Binds 1 zinc ion per subunit.</text>
</comment>
<dbReference type="Gene3D" id="2.60.120.520">
    <property type="entry name" value="pectin degrading enzyme 5-keto 4- deoxyuronate isomerase, domain 1"/>
    <property type="match status" value="1"/>
</dbReference>
<evidence type="ECO:0000256" key="2">
    <source>
        <dbReference type="ARBA" id="ARBA00005148"/>
    </source>
</evidence>
<sequence>MYRKTYHATHPTSMAGASTEDLRDRYLIQELFAPGEVRLNYTHMDRMVIGGAEPAGGSVSLPVQVEPASAAGKPYLERRELGAINVGQTDGTITVDGRTFTLKPKDGLYIPMGSAEVSFAGETRYYLVSTPAHAAYEVQQISIDQAISMERGSLETSNDRTIYQYIIPGVCKSCQLVMGLTMLKPGSVWNTMPPHVHERRSEAYFYFELGDENRLYHFMGRPEAQRHIVMADSEAVISPPWSIHMGAGTSNYTFIWAMGGENVDYTDMNVLDICQLK</sequence>